<comment type="similarity">
    <text evidence="2 15">Belongs to the phenylalanyl-tRNA synthetase beta subunit family. Type 1 subfamily.</text>
</comment>
<keyword evidence="5 16" id="KW-0820">tRNA-binding</keyword>
<reference evidence="21" key="1">
    <citation type="journal article" date="2018" name="Front. Microbiol.">
        <title>Genome-Based Analysis Reveals the Taxonomy and Diversity of the Family Idiomarinaceae.</title>
        <authorList>
            <person name="Liu Y."/>
            <person name="Lai Q."/>
            <person name="Shao Z."/>
        </authorList>
    </citation>
    <scope>NUCLEOTIDE SEQUENCE [LARGE SCALE GENOMIC DNA]</scope>
    <source>
        <strain evidence="21">BH195</strain>
    </source>
</reference>
<dbReference type="PROSITE" id="PS51483">
    <property type="entry name" value="B5"/>
    <property type="match status" value="1"/>
</dbReference>
<organism evidence="20 21">
    <name type="scientific">Pseudidiomarina halophila</name>
    <dbReference type="NCBI Taxonomy" id="1449799"/>
    <lineage>
        <taxon>Bacteria</taxon>
        <taxon>Pseudomonadati</taxon>
        <taxon>Pseudomonadota</taxon>
        <taxon>Gammaproteobacteria</taxon>
        <taxon>Alteromonadales</taxon>
        <taxon>Idiomarinaceae</taxon>
        <taxon>Pseudidiomarina</taxon>
    </lineage>
</organism>
<dbReference type="GO" id="GO:0000287">
    <property type="term" value="F:magnesium ion binding"/>
    <property type="evidence" value="ECO:0007669"/>
    <property type="project" value="UniProtKB-UniRule"/>
</dbReference>
<keyword evidence="8 15" id="KW-0547">Nucleotide-binding</keyword>
<dbReference type="InterPro" id="IPR005121">
    <property type="entry name" value="Fdx_antiC-bd"/>
</dbReference>
<dbReference type="InterPro" id="IPR033714">
    <property type="entry name" value="tRNA_bind_bactPheRS"/>
</dbReference>
<dbReference type="Pfam" id="PF01588">
    <property type="entry name" value="tRNA_bind"/>
    <property type="match status" value="1"/>
</dbReference>
<dbReference type="SUPFAM" id="SSF50249">
    <property type="entry name" value="Nucleic acid-binding proteins"/>
    <property type="match status" value="1"/>
</dbReference>
<evidence type="ECO:0000313" key="20">
    <source>
        <dbReference type="EMBL" id="RUO54602.1"/>
    </source>
</evidence>
<dbReference type="PROSITE" id="PS50886">
    <property type="entry name" value="TRBD"/>
    <property type="match status" value="1"/>
</dbReference>
<dbReference type="Pfam" id="PF17759">
    <property type="entry name" value="tRNA_synthFbeta"/>
    <property type="match status" value="1"/>
</dbReference>
<dbReference type="FunFam" id="3.30.930.10:FF:000022">
    <property type="entry name" value="Phenylalanine--tRNA ligase beta subunit"/>
    <property type="match status" value="1"/>
</dbReference>
<dbReference type="RefSeq" id="WP_126762128.1">
    <property type="nucleotide sequence ID" value="NZ_JBHLTZ010000004.1"/>
</dbReference>
<feature type="binding site" evidence="15">
    <location>
        <position position="464"/>
    </location>
    <ligand>
        <name>Mg(2+)</name>
        <dbReference type="ChEBI" id="CHEBI:18420"/>
        <note>shared with alpha subunit</note>
    </ligand>
</feature>
<dbReference type="Pfam" id="PF03483">
    <property type="entry name" value="B3_4"/>
    <property type="match status" value="1"/>
</dbReference>
<evidence type="ECO:0000259" key="17">
    <source>
        <dbReference type="PROSITE" id="PS50886"/>
    </source>
</evidence>
<keyword evidence="6 15" id="KW-0436">Ligase</keyword>
<dbReference type="CDD" id="cd00769">
    <property type="entry name" value="PheRS_beta_core"/>
    <property type="match status" value="1"/>
</dbReference>
<dbReference type="InterPro" id="IPR012340">
    <property type="entry name" value="NA-bd_OB-fold"/>
</dbReference>
<dbReference type="Gene3D" id="2.40.50.140">
    <property type="entry name" value="Nucleic acid-binding proteins"/>
    <property type="match status" value="1"/>
</dbReference>
<dbReference type="GO" id="GO:0006432">
    <property type="term" value="P:phenylalanyl-tRNA aminoacylation"/>
    <property type="evidence" value="ECO:0007669"/>
    <property type="project" value="UniProtKB-UniRule"/>
</dbReference>
<evidence type="ECO:0000256" key="7">
    <source>
        <dbReference type="ARBA" id="ARBA00022723"/>
    </source>
</evidence>
<dbReference type="EMBL" id="PIPW01000001">
    <property type="protein sequence ID" value="RUO54602.1"/>
    <property type="molecule type" value="Genomic_DNA"/>
</dbReference>
<dbReference type="Pfam" id="PF03147">
    <property type="entry name" value="FDX-ACB"/>
    <property type="match status" value="1"/>
</dbReference>
<keyword evidence="7 15" id="KW-0479">Metal-binding</keyword>
<dbReference type="Gene3D" id="3.30.70.380">
    <property type="entry name" value="Ferrodoxin-fold anticodon-binding domain"/>
    <property type="match status" value="1"/>
</dbReference>
<dbReference type="SUPFAM" id="SSF54991">
    <property type="entry name" value="Anticodon-binding domain of PheRS"/>
    <property type="match status" value="1"/>
</dbReference>
<dbReference type="GO" id="GO:0009328">
    <property type="term" value="C:phenylalanine-tRNA ligase complex"/>
    <property type="evidence" value="ECO:0007669"/>
    <property type="project" value="TreeGrafter"/>
</dbReference>
<dbReference type="OrthoDB" id="9805455at2"/>
<dbReference type="InterPro" id="IPR009061">
    <property type="entry name" value="DNA-bd_dom_put_sf"/>
</dbReference>
<sequence length="795" mass="87188">MKFSEKWLRSWVNPTLDQVQLAEQLSMAGLEVDDITPVAEAFNSVVVGEVVKCWQHPDADKLQVTEVNIGTDEPTTIVCGAPNCRQGIKVAVATVGAVLPGDFKIKKAKLRGQPSLGMLCSNAELGLSDDHDGIVELPADAPIGMDYREYLELNDVTFDVDLTPNRADCLGLRGIAREVGVLNRMTVTEPEINEVKTSHDQSRSIELVAAEACPRYLGRVVTNVNIQAETPLWLRERLRRSGVRSIDPVVDVTNYVLLELGHPMHAFDNDKLSGAVQIRMAKANEKLTLLDGNEVTLQDDVLVIADADKALAMAGIFGGEASGVTAESSTIFLESAFFAPEAIAGRARRFGLHTDASHRYERGVDPELQRTAMERATQLIIDICGGEAGPVIEAKDERYLPQPQSVKLRKERLANVLGIRIADDEVTEILQRLGFTVEADAEAWQVSVPTFRFDIAIEEDLIEEVARIYGYHRIEATAPAAQLRMVPRQEAQLTTNKLKNLLVHRGYQEAITYSFVDPKHQAMLFDDSAALTLPFPISVEMSSMRVSLWPGLIGAVAHNQKRQQQSLAFCETGLRFLPDDKAENGVTQQAMIAGIRGGKANAEHWNEGERAVDFFDIKGDVEALLAATGEAGQYTFVADSHPALHPGQSAAIFKNGKTVGYLGAVHPQFEKKLGLNGRTFVFELELSAVQQRRLPAAQPISRFPSIRRDLAIVVPTQLAAGEILKAIENVGVNHLVDLNLFDVYEGSGVADGYRSLALSLILQHTERTLEDQEINAAVKAVVEMLTNEFGATLRE</sequence>
<dbReference type="SMART" id="SM00873">
    <property type="entry name" value="B3_4"/>
    <property type="match status" value="1"/>
</dbReference>
<dbReference type="CDD" id="cd02796">
    <property type="entry name" value="tRNA_bind_bactPheRS"/>
    <property type="match status" value="1"/>
</dbReference>
<comment type="cofactor">
    <cofactor evidence="15">
        <name>Mg(2+)</name>
        <dbReference type="ChEBI" id="CHEBI:18420"/>
    </cofactor>
    <text evidence="15">Binds 2 magnesium ions per tetramer.</text>
</comment>
<evidence type="ECO:0000256" key="15">
    <source>
        <dbReference type="HAMAP-Rule" id="MF_00283"/>
    </source>
</evidence>
<dbReference type="Proteomes" id="UP000287198">
    <property type="component" value="Unassembled WGS sequence"/>
</dbReference>
<dbReference type="NCBIfam" id="TIGR00472">
    <property type="entry name" value="pheT_bact"/>
    <property type="match status" value="1"/>
</dbReference>
<evidence type="ECO:0000256" key="10">
    <source>
        <dbReference type="ARBA" id="ARBA00022842"/>
    </source>
</evidence>
<proteinExistence type="inferred from homology"/>
<keyword evidence="4 15" id="KW-0963">Cytoplasm</keyword>
<evidence type="ECO:0000256" key="16">
    <source>
        <dbReference type="PROSITE-ProRule" id="PRU00209"/>
    </source>
</evidence>
<comment type="subunit">
    <text evidence="3 15">Tetramer of two alpha and two beta subunits.</text>
</comment>
<accession>A0A432Y0Y4</accession>
<dbReference type="SUPFAM" id="SSF55681">
    <property type="entry name" value="Class II aaRS and biotin synthetases"/>
    <property type="match status" value="1"/>
</dbReference>
<dbReference type="FunFam" id="3.30.56.10:FF:000002">
    <property type="entry name" value="Phenylalanine--tRNA ligase beta subunit"/>
    <property type="match status" value="1"/>
</dbReference>
<protein>
    <recommendedName>
        <fullName evidence="15">Phenylalanine--tRNA ligase beta subunit</fullName>
        <ecNumber evidence="15">6.1.1.20</ecNumber>
    </recommendedName>
    <alternativeName>
        <fullName evidence="15">Phenylalanyl-tRNA synthetase beta subunit</fullName>
        <shortName evidence="15">PheRS</shortName>
    </alternativeName>
</protein>
<feature type="binding site" evidence="15">
    <location>
        <position position="460"/>
    </location>
    <ligand>
        <name>Mg(2+)</name>
        <dbReference type="ChEBI" id="CHEBI:18420"/>
        <note>shared with alpha subunit</note>
    </ligand>
</feature>
<keyword evidence="9 15" id="KW-0067">ATP-binding</keyword>
<evidence type="ECO:0000256" key="14">
    <source>
        <dbReference type="ARBA" id="ARBA00049255"/>
    </source>
</evidence>
<feature type="domain" description="FDX-ACB" evidence="18">
    <location>
        <begin position="701"/>
        <end position="794"/>
    </location>
</feature>
<dbReference type="InterPro" id="IPR005147">
    <property type="entry name" value="tRNA_synthase_B5-dom"/>
</dbReference>
<dbReference type="SUPFAM" id="SSF46955">
    <property type="entry name" value="Putative DNA-binding domain"/>
    <property type="match status" value="1"/>
</dbReference>
<name>A0A432Y0Y4_9GAMM</name>
<keyword evidence="21" id="KW-1185">Reference proteome</keyword>
<keyword evidence="12 15" id="KW-0648">Protein biosynthesis</keyword>
<evidence type="ECO:0000313" key="21">
    <source>
        <dbReference type="Proteomes" id="UP000287198"/>
    </source>
</evidence>
<dbReference type="SMART" id="SM00874">
    <property type="entry name" value="B5"/>
    <property type="match status" value="1"/>
</dbReference>
<evidence type="ECO:0000256" key="2">
    <source>
        <dbReference type="ARBA" id="ARBA00008653"/>
    </source>
</evidence>
<comment type="catalytic activity">
    <reaction evidence="14 15">
        <text>tRNA(Phe) + L-phenylalanine + ATP = L-phenylalanyl-tRNA(Phe) + AMP + diphosphate + H(+)</text>
        <dbReference type="Rhea" id="RHEA:19413"/>
        <dbReference type="Rhea" id="RHEA-COMP:9668"/>
        <dbReference type="Rhea" id="RHEA-COMP:9699"/>
        <dbReference type="ChEBI" id="CHEBI:15378"/>
        <dbReference type="ChEBI" id="CHEBI:30616"/>
        <dbReference type="ChEBI" id="CHEBI:33019"/>
        <dbReference type="ChEBI" id="CHEBI:58095"/>
        <dbReference type="ChEBI" id="CHEBI:78442"/>
        <dbReference type="ChEBI" id="CHEBI:78531"/>
        <dbReference type="ChEBI" id="CHEBI:456215"/>
        <dbReference type="EC" id="6.1.1.20"/>
    </reaction>
</comment>
<keyword evidence="11 16" id="KW-0694">RNA-binding</keyword>
<evidence type="ECO:0000256" key="6">
    <source>
        <dbReference type="ARBA" id="ARBA00022598"/>
    </source>
</evidence>
<evidence type="ECO:0000259" key="19">
    <source>
        <dbReference type="PROSITE" id="PS51483"/>
    </source>
</evidence>
<dbReference type="GO" id="GO:0004826">
    <property type="term" value="F:phenylalanine-tRNA ligase activity"/>
    <property type="evidence" value="ECO:0007669"/>
    <property type="project" value="UniProtKB-UniRule"/>
</dbReference>
<evidence type="ECO:0000256" key="5">
    <source>
        <dbReference type="ARBA" id="ARBA00022555"/>
    </source>
</evidence>
<dbReference type="AlphaFoldDB" id="A0A432Y0Y4"/>
<dbReference type="InterPro" id="IPR036690">
    <property type="entry name" value="Fdx_antiC-bd_sf"/>
</dbReference>
<dbReference type="PROSITE" id="PS51447">
    <property type="entry name" value="FDX_ACB"/>
    <property type="match status" value="1"/>
</dbReference>
<feature type="domain" description="B5" evidence="19">
    <location>
        <begin position="401"/>
        <end position="476"/>
    </location>
</feature>
<dbReference type="GO" id="GO:0005524">
    <property type="term" value="F:ATP binding"/>
    <property type="evidence" value="ECO:0007669"/>
    <property type="project" value="UniProtKB-UniRule"/>
</dbReference>
<comment type="caution">
    <text evidence="20">The sequence shown here is derived from an EMBL/GenBank/DDBJ whole genome shotgun (WGS) entry which is preliminary data.</text>
</comment>
<keyword evidence="13 15" id="KW-0030">Aminoacyl-tRNA synthetase</keyword>
<dbReference type="Gene3D" id="3.30.56.10">
    <property type="match status" value="2"/>
</dbReference>
<dbReference type="Gene3D" id="3.30.930.10">
    <property type="entry name" value="Bira Bifunctional Protein, Domain 2"/>
    <property type="match status" value="1"/>
</dbReference>
<dbReference type="GO" id="GO:0000049">
    <property type="term" value="F:tRNA binding"/>
    <property type="evidence" value="ECO:0007669"/>
    <property type="project" value="UniProtKB-UniRule"/>
</dbReference>
<evidence type="ECO:0000256" key="8">
    <source>
        <dbReference type="ARBA" id="ARBA00022741"/>
    </source>
</evidence>
<dbReference type="SMART" id="SM00896">
    <property type="entry name" value="FDX-ACB"/>
    <property type="match status" value="1"/>
</dbReference>
<evidence type="ECO:0000256" key="1">
    <source>
        <dbReference type="ARBA" id="ARBA00004496"/>
    </source>
</evidence>
<evidence type="ECO:0000256" key="12">
    <source>
        <dbReference type="ARBA" id="ARBA00022917"/>
    </source>
</evidence>
<dbReference type="Gene3D" id="3.50.40.10">
    <property type="entry name" value="Phenylalanyl-trna Synthetase, Chain B, domain 3"/>
    <property type="match status" value="1"/>
</dbReference>
<dbReference type="InterPro" id="IPR020825">
    <property type="entry name" value="Phe-tRNA_synthase-like_B3/B4"/>
</dbReference>
<dbReference type="InterPro" id="IPR045060">
    <property type="entry name" value="Phe-tRNA-ligase_IIc_bsu"/>
</dbReference>
<dbReference type="FunFam" id="3.30.70.380:FF:000001">
    <property type="entry name" value="Phenylalanine--tRNA ligase beta subunit"/>
    <property type="match status" value="1"/>
</dbReference>
<dbReference type="NCBIfam" id="NF045760">
    <property type="entry name" value="YtpR"/>
    <property type="match status" value="1"/>
</dbReference>
<dbReference type="Pfam" id="PF03484">
    <property type="entry name" value="B5"/>
    <property type="match status" value="1"/>
</dbReference>
<evidence type="ECO:0000256" key="3">
    <source>
        <dbReference type="ARBA" id="ARBA00011209"/>
    </source>
</evidence>
<dbReference type="EC" id="6.1.1.20" evidence="15"/>
<keyword evidence="10 15" id="KW-0460">Magnesium</keyword>
<dbReference type="SUPFAM" id="SSF56037">
    <property type="entry name" value="PheT/TilS domain"/>
    <property type="match status" value="1"/>
</dbReference>
<dbReference type="InterPro" id="IPR004532">
    <property type="entry name" value="Phe-tRNA-ligase_IIc_bsu_bact"/>
</dbReference>
<dbReference type="HAMAP" id="MF_00283">
    <property type="entry name" value="Phe_tRNA_synth_beta1"/>
    <property type="match status" value="1"/>
</dbReference>
<evidence type="ECO:0000256" key="4">
    <source>
        <dbReference type="ARBA" id="ARBA00022490"/>
    </source>
</evidence>
<dbReference type="PANTHER" id="PTHR10947:SF0">
    <property type="entry name" value="PHENYLALANINE--TRNA LIGASE BETA SUBUNIT"/>
    <property type="match status" value="1"/>
</dbReference>
<evidence type="ECO:0000259" key="18">
    <source>
        <dbReference type="PROSITE" id="PS51447"/>
    </source>
</evidence>
<dbReference type="InterPro" id="IPR041616">
    <property type="entry name" value="PheRS_beta_core"/>
</dbReference>
<dbReference type="InterPro" id="IPR002547">
    <property type="entry name" value="tRNA-bd_dom"/>
</dbReference>
<dbReference type="InterPro" id="IPR005146">
    <property type="entry name" value="B3/B4_tRNA-bd"/>
</dbReference>
<feature type="binding site" evidence="15">
    <location>
        <position position="463"/>
    </location>
    <ligand>
        <name>Mg(2+)</name>
        <dbReference type="ChEBI" id="CHEBI:18420"/>
        <note>shared with alpha subunit</note>
    </ligand>
</feature>
<evidence type="ECO:0000256" key="11">
    <source>
        <dbReference type="ARBA" id="ARBA00022884"/>
    </source>
</evidence>
<dbReference type="PANTHER" id="PTHR10947">
    <property type="entry name" value="PHENYLALANYL-TRNA SYNTHETASE BETA CHAIN AND LEUCINE-RICH REPEAT-CONTAINING PROTEIN 47"/>
    <property type="match status" value="1"/>
</dbReference>
<evidence type="ECO:0000256" key="9">
    <source>
        <dbReference type="ARBA" id="ARBA00022840"/>
    </source>
</evidence>
<comment type="subcellular location">
    <subcellularLocation>
        <location evidence="1 15">Cytoplasm</location>
    </subcellularLocation>
</comment>
<evidence type="ECO:0000256" key="13">
    <source>
        <dbReference type="ARBA" id="ARBA00023146"/>
    </source>
</evidence>
<dbReference type="InterPro" id="IPR045864">
    <property type="entry name" value="aa-tRNA-synth_II/BPL/LPL"/>
</dbReference>
<dbReference type="FunFam" id="2.40.50.140:FF:000045">
    <property type="entry name" value="Phenylalanine--tRNA ligase beta subunit"/>
    <property type="match status" value="1"/>
</dbReference>
<gene>
    <name evidence="15" type="primary">pheT</name>
    <name evidence="20" type="ORF">CWI69_04110</name>
</gene>
<feature type="binding site" evidence="15">
    <location>
        <position position="454"/>
    </location>
    <ligand>
        <name>Mg(2+)</name>
        <dbReference type="ChEBI" id="CHEBI:18420"/>
        <note>shared with alpha subunit</note>
    </ligand>
</feature>
<feature type="domain" description="TRNA-binding" evidence="17">
    <location>
        <begin position="39"/>
        <end position="148"/>
    </location>
</feature>
<dbReference type="FunFam" id="3.50.40.10:FF:000001">
    <property type="entry name" value="Phenylalanine--tRNA ligase beta subunit"/>
    <property type="match status" value="1"/>
</dbReference>